<dbReference type="EMBL" id="CDMZ01003627">
    <property type="protein sequence ID" value="CUC10330.1"/>
    <property type="molecule type" value="Genomic_DNA"/>
</dbReference>
<evidence type="ECO:0000256" key="4">
    <source>
        <dbReference type="RuleBase" id="RU004005"/>
    </source>
</evidence>
<proteinExistence type="inferred from homology"/>
<dbReference type="Gene3D" id="3.90.470.10">
    <property type="entry name" value="Ribosomal protein L22/L17"/>
    <property type="match status" value="1"/>
</dbReference>
<organism evidence="5">
    <name type="scientific">Chromera velia CCMP2878</name>
    <dbReference type="NCBI Taxonomy" id="1169474"/>
    <lineage>
        <taxon>Eukaryota</taxon>
        <taxon>Sar</taxon>
        <taxon>Alveolata</taxon>
        <taxon>Colpodellida</taxon>
        <taxon>Chromeraceae</taxon>
        <taxon>Chromera</taxon>
    </lineage>
</organism>
<dbReference type="GO" id="GO:0005840">
    <property type="term" value="C:ribosome"/>
    <property type="evidence" value="ECO:0007669"/>
    <property type="project" value="UniProtKB-KW"/>
</dbReference>
<evidence type="ECO:0000256" key="2">
    <source>
        <dbReference type="ARBA" id="ARBA00022980"/>
    </source>
</evidence>
<keyword evidence="3 4" id="KW-0687">Ribonucleoprotein</keyword>
<dbReference type="GO" id="GO:0006412">
    <property type="term" value="P:translation"/>
    <property type="evidence" value="ECO:0007669"/>
    <property type="project" value="InterPro"/>
</dbReference>
<dbReference type="InterPro" id="IPR036394">
    <property type="entry name" value="Ribosomal_uL22_sf"/>
</dbReference>
<evidence type="ECO:0000256" key="3">
    <source>
        <dbReference type="ARBA" id="ARBA00023274"/>
    </source>
</evidence>
<comment type="similarity">
    <text evidence="1 4">Belongs to the universal ribosomal protein uL22 family.</text>
</comment>
<protein>
    <submittedName>
        <fullName evidence="5">Uncharacterized protein</fullName>
    </submittedName>
</protein>
<keyword evidence="2 4" id="KW-0689">Ribosomal protein</keyword>
<dbReference type="AlphaFoldDB" id="A0A0K6S9K8"/>
<evidence type="ECO:0000313" key="5">
    <source>
        <dbReference type="EMBL" id="CUC10330.1"/>
    </source>
</evidence>
<dbReference type="PhylomeDB" id="A0A0K6S9K8"/>
<dbReference type="VEuPathDB" id="CryptoDB:Cvel_8160"/>
<dbReference type="GO" id="GO:1990904">
    <property type="term" value="C:ribonucleoprotein complex"/>
    <property type="evidence" value="ECO:0007669"/>
    <property type="project" value="UniProtKB-KW"/>
</dbReference>
<sequence length="299" mass="35539">MPSPPSCLAPGAPPCLWNGSAGTYSPFGPLGGSLRFKRPRRRPLFYTRKNWFEWRRKAVARMNRVKHAQRHIWPRNEDPSEKSPSKGKGKVLVFRVKRLKLSLRRLRMYGRLIKGLHLQDAVDWISSIPVYRLQPIFQMLLRAQQKAMEIHHADPQRLYVENVCAEYGTPIKFLRMHKFPRIGILRSWLNALKVELRELPMEEYFHRLYVMGKVPRSLSADMRVSLAEKRVGPQMAREWYPYLSAFTRNDHRMGLKWLDQTRQFDYYKTRKEWIEKYKANLVRRETELRRARGLEPPAV</sequence>
<evidence type="ECO:0000256" key="1">
    <source>
        <dbReference type="ARBA" id="ARBA00009451"/>
    </source>
</evidence>
<gene>
    <name evidence="5" type="ORF">Cvel_8160.t1.CR1</name>
</gene>
<dbReference type="SUPFAM" id="SSF54843">
    <property type="entry name" value="Ribosomal protein L22"/>
    <property type="match status" value="1"/>
</dbReference>
<accession>A0A0K6S9K8</accession>
<dbReference type="InterPro" id="IPR001063">
    <property type="entry name" value="Ribosomal_uL22"/>
</dbReference>
<reference evidence="5" key="1">
    <citation type="submission" date="2014-11" db="EMBL/GenBank/DDBJ databases">
        <title>Molecular phylogeny of cliff fern family Woodsiaceae with morphological implications.</title>
        <authorList>
            <person name="Shao Y.-Z."/>
            <person name="Wei R."/>
            <person name="Zhang X.-C."/>
        </authorList>
    </citation>
    <scope>NUCLEOTIDE SEQUENCE</scope>
</reference>
<dbReference type="Pfam" id="PF00237">
    <property type="entry name" value="Ribosomal_L22"/>
    <property type="match status" value="1"/>
</dbReference>
<dbReference type="GO" id="GO:0003735">
    <property type="term" value="F:structural constituent of ribosome"/>
    <property type="evidence" value="ECO:0007669"/>
    <property type="project" value="InterPro"/>
</dbReference>
<name>A0A0K6S9K8_9ALVE</name>